<protein>
    <submittedName>
        <fullName evidence="1">Uncharacterized protein</fullName>
    </submittedName>
</protein>
<accession>A0ACC0DF23</accession>
<keyword evidence="2" id="KW-1185">Reference proteome</keyword>
<dbReference type="EMBL" id="MU394287">
    <property type="protein sequence ID" value="KAI6091297.1"/>
    <property type="molecule type" value="Genomic_DNA"/>
</dbReference>
<organism evidence="1 2">
    <name type="scientific">Hypoxylon rubiginosum</name>
    <dbReference type="NCBI Taxonomy" id="110542"/>
    <lineage>
        <taxon>Eukaryota</taxon>
        <taxon>Fungi</taxon>
        <taxon>Dikarya</taxon>
        <taxon>Ascomycota</taxon>
        <taxon>Pezizomycotina</taxon>
        <taxon>Sordariomycetes</taxon>
        <taxon>Xylariomycetidae</taxon>
        <taxon>Xylariales</taxon>
        <taxon>Hypoxylaceae</taxon>
        <taxon>Hypoxylon</taxon>
    </lineage>
</organism>
<comment type="caution">
    <text evidence="1">The sequence shown here is derived from an EMBL/GenBank/DDBJ whole genome shotgun (WGS) entry which is preliminary data.</text>
</comment>
<proteinExistence type="predicted"/>
<dbReference type="Proteomes" id="UP001497680">
    <property type="component" value="Unassembled WGS sequence"/>
</dbReference>
<reference evidence="1 2" key="1">
    <citation type="journal article" date="2022" name="New Phytol.">
        <title>Ecological generalism drives hyperdiversity of secondary metabolite gene clusters in xylarialean endophytes.</title>
        <authorList>
            <person name="Franco M.E.E."/>
            <person name="Wisecaver J.H."/>
            <person name="Arnold A.E."/>
            <person name="Ju Y.M."/>
            <person name="Slot J.C."/>
            <person name="Ahrendt S."/>
            <person name="Moore L.P."/>
            <person name="Eastman K.E."/>
            <person name="Scott K."/>
            <person name="Konkel Z."/>
            <person name="Mondo S.J."/>
            <person name="Kuo A."/>
            <person name="Hayes R.D."/>
            <person name="Haridas S."/>
            <person name="Andreopoulos B."/>
            <person name="Riley R."/>
            <person name="LaButti K."/>
            <person name="Pangilinan J."/>
            <person name="Lipzen A."/>
            <person name="Amirebrahimi M."/>
            <person name="Yan J."/>
            <person name="Adam C."/>
            <person name="Keymanesh K."/>
            <person name="Ng V."/>
            <person name="Louie K."/>
            <person name="Northen T."/>
            <person name="Drula E."/>
            <person name="Henrissat B."/>
            <person name="Hsieh H.M."/>
            <person name="Youens-Clark K."/>
            <person name="Lutzoni F."/>
            <person name="Miadlikowska J."/>
            <person name="Eastwood D.C."/>
            <person name="Hamelin R.C."/>
            <person name="Grigoriev I.V."/>
            <person name="U'Ren J.M."/>
        </authorList>
    </citation>
    <scope>NUCLEOTIDE SEQUENCE [LARGE SCALE GENOMIC DNA]</scope>
    <source>
        <strain evidence="1 2">ER1909</strain>
    </source>
</reference>
<sequence length="466" mass="53383">MATIADSAAISVGAAVSASTATIEQGSVDQVRSDDQQLALVRHFLPVVKDRIVDLLNGDLDYYDLAPGPRPRPRRMGESERADTKKVLRPIFEVLYPQIFRILTPLAQGLGPASALKQPIYEASEIALGIHDKYQSAFGSKFSYNNNDVLSFKDQHRPTSGGSDRSFTLFGQLFMEIKGMIWEEALHSQNRVVTTDKLRRIIHAPCPPLFLVNRETYLWVLTFYNKIKASARGRADLVTGRVAPACYKFWEGPVISYKYDIFDIGEWNVWGSLGKSPVVEDVFRQLNAGERTRPIVKNIIDLRDKQIRRLATHWHSRRLELLFYQDALENEFVIRNENGLHVKTKIEWQWAWAKFVNEIWVVQHTNVWCNSGPENAGFNKQRYREHLTRVFPPSPGQSCTCTLCTSYDTLGKAVVKYEKPGPTDFDGHSRIFEEKDDQGNWKRKAKSFDVQWPQNVPRPEYTWTST</sequence>
<gene>
    <name evidence="1" type="ORF">F4821DRAFT_255114</name>
</gene>
<evidence type="ECO:0000313" key="2">
    <source>
        <dbReference type="Proteomes" id="UP001497680"/>
    </source>
</evidence>
<name>A0ACC0DF23_9PEZI</name>
<evidence type="ECO:0000313" key="1">
    <source>
        <dbReference type="EMBL" id="KAI6091297.1"/>
    </source>
</evidence>